<comment type="caution">
    <text evidence="2">The sequence shown here is derived from an EMBL/GenBank/DDBJ whole genome shotgun (WGS) entry which is preliminary data.</text>
</comment>
<organism evidence="2 3">
    <name type="scientific">Rugosimonospora acidiphila</name>
    <dbReference type="NCBI Taxonomy" id="556531"/>
    <lineage>
        <taxon>Bacteria</taxon>
        <taxon>Bacillati</taxon>
        <taxon>Actinomycetota</taxon>
        <taxon>Actinomycetes</taxon>
        <taxon>Micromonosporales</taxon>
        <taxon>Micromonosporaceae</taxon>
        <taxon>Rugosimonospora</taxon>
    </lineage>
</organism>
<feature type="compositionally biased region" description="Polar residues" evidence="1">
    <location>
        <begin position="137"/>
        <end position="158"/>
    </location>
</feature>
<dbReference type="Proteomes" id="UP001501570">
    <property type="component" value="Unassembled WGS sequence"/>
</dbReference>
<proteinExistence type="predicted"/>
<feature type="region of interest" description="Disordered" evidence="1">
    <location>
        <begin position="67"/>
        <end position="86"/>
    </location>
</feature>
<sequence length="175" mass="18794">MTLPSKPTPTRLQQGQSTQSFDQLSKSLAIDVTQLAQVSAYLKTLAQMVDRVRVEVSDADKPLRVGTREANPFADPRAGEAASGENVVDTLGRNTASVHNNVRGSLDDLQTCLKNTAAAMDRVAKSVHDNSQDNTKRLQQQLDAAFNPQSARPSGQTPHTPPLRPAPKASGGRRA</sequence>
<feature type="region of interest" description="Disordered" evidence="1">
    <location>
        <begin position="125"/>
        <end position="175"/>
    </location>
</feature>
<feature type="region of interest" description="Disordered" evidence="1">
    <location>
        <begin position="1"/>
        <end position="20"/>
    </location>
</feature>
<evidence type="ECO:0000313" key="2">
    <source>
        <dbReference type="EMBL" id="GAA5185049.1"/>
    </source>
</evidence>
<name>A0ABP9RQW5_9ACTN</name>
<gene>
    <name evidence="2" type="ORF">GCM10023322_27920</name>
</gene>
<protein>
    <submittedName>
        <fullName evidence="2">Uncharacterized protein</fullName>
    </submittedName>
</protein>
<reference evidence="3" key="1">
    <citation type="journal article" date="2019" name="Int. J. Syst. Evol. Microbiol.">
        <title>The Global Catalogue of Microorganisms (GCM) 10K type strain sequencing project: providing services to taxonomists for standard genome sequencing and annotation.</title>
        <authorList>
            <consortium name="The Broad Institute Genomics Platform"/>
            <consortium name="The Broad Institute Genome Sequencing Center for Infectious Disease"/>
            <person name="Wu L."/>
            <person name="Ma J."/>
        </authorList>
    </citation>
    <scope>NUCLEOTIDE SEQUENCE [LARGE SCALE GENOMIC DNA]</scope>
    <source>
        <strain evidence="3">JCM 18304</strain>
    </source>
</reference>
<evidence type="ECO:0000256" key="1">
    <source>
        <dbReference type="SAM" id="MobiDB-lite"/>
    </source>
</evidence>
<dbReference type="EMBL" id="BAABJQ010000007">
    <property type="protein sequence ID" value="GAA5185049.1"/>
    <property type="molecule type" value="Genomic_DNA"/>
</dbReference>
<evidence type="ECO:0000313" key="3">
    <source>
        <dbReference type="Proteomes" id="UP001501570"/>
    </source>
</evidence>
<feature type="compositionally biased region" description="Basic and acidic residues" evidence="1">
    <location>
        <begin position="125"/>
        <end position="136"/>
    </location>
</feature>
<dbReference type="RefSeq" id="WP_345629627.1">
    <property type="nucleotide sequence ID" value="NZ_BAABJQ010000007.1"/>
</dbReference>
<feature type="compositionally biased region" description="Polar residues" evidence="1">
    <location>
        <begin position="8"/>
        <end position="20"/>
    </location>
</feature>
<keyword evidence="3" id="KW-1185">Reference proteome</keyword>
<accession>A0ABP9RQW5</accession>